<evidence type="ECO:0000313" key="1">
    <source>
        <dbReference type="EMBL" id="CAI0549102.1"/>
    </source>
</evidence>
<dbReference type="Proteomes" id="UP001154282">
    <property type="component" value="Unassembled WGS sequence"/>
</dbReference>
<comment type="caution">
    <text evidence="1">The sequence shown here is derived from an EMBL/GenBank/DDBJ whole genome shotgun (WGS) entry which is preliminary data.</text>
</comment>
<accession>A0AAV0QY47</accession>
<organism evidence="1 2">
    <name type="scientific">Linum tenue</name>
    <dbReference type="NCBI Taxonomy" id="586396"/>
    <lineage>
        <taxon>Eukaryota</taxon>
        <taxon>Viridiplantae</taxon>
        <taxon>Streptophyta</taxon>
        <taxon>Embryophyta</taxon>
        <taxon>Tracheophyta</taxon>
        <taxon>Spermatophyta</taxon>
        <taxon>Magnoliopsida</taxon>
        <taxon>eudicotyledons</taxon>
        <taxon>Gunneridae</taxon>
        <taxon>Pentapetalae</taxon>
        <taxon>rosids</taxon>
        <taxon>fabids</taxon>
        <taxon>Malpighiales</taxon>
        <taxon>Linaceae</taxon>
        <taxon>Linum</taxon>
    </lineage>
</organism>
<gene>
    <name evidence="1" type="ORF">LITE_LOCUS45010</name>
</gene>
<reference evidence="1" key="1">
    <citation type="submission" date="2022-08" db="EMBL/GenBank/DDBJ databases">
        <authorList>
            <person name="Gutierrez-Valencia J."/>
        </authorList>
    </citation>
    <scope>NUCLEOTIDE SEQUENCE</scope>
</reference>
<keyword evidence="2" id="KW-1185">Reference proteome</keyword>
<dbReference type="AlphaFoldDB" id="A0AAV0QY47"/>
<protein>
    <submittedName>
        <fullName evidence="1">Uncharacterized protein</fullName>
    </submittedName>
</protein>
<proteinExistence type="predicted"/>
<dbReference type="EMBL" id="CAMGYJ010000010">
    <property type="protein sequence ID" value="CAI0549102.1"/>
    <property type="molecule type" value="Genomic_DNA"/>
</dbReference>
<sequence>MDAAQWILRYLKNAPGQGLFLQTGSPLDIVGYCDADCGGLVVASLLDAPPPILWSPWVVYPAPGAPKNNRWLVVPSLKSNTRPWLVL</sequence>
<evidence type="ECO:0000313" key="2">
    <source>
        <dbReference type="Proteomes" id="UP001154282"/>
    </source>
</evidence>
<name>A0AAV0QY47_9ROSI</name>